<evidence type="ECO:0000259" key="2">
    <source>
        <dbReference type="Pfam" id="PF03435"/>
    </source>
</evidence>
<dbReference type="InterPro" id="IPR051276">
    <property type="entry name" value="Saccharopine_DH-like_oxidrdct"/>
</dbReference>
<dbReference type="GO" id="GO:0009247">
    <property type="term" value="P:glycolipid biosynthetic process"/>
    <property type="evidence" value="ECO:0007669"/>
    <property type="project" value="TreeGrafter"/>
</dbReference>
<dbReference type="PANTHER" id="PTHR12286">
    <property type="entry name" value="SACCHAROPINE DEHYDROGENASE-LIKE OXIDOREDUCTASE"/>
    <property type="match status" value="1"/>
</dbReference>
<dbReference type="SUPFAM" id="SSF51735">
    <property type="entry name" value="NAD(P)-binding Rossmann-fold domains"/>
    <property type="match status" value="1"/>
</dbReference>
<dbReference type="Gene3D" id="3.40.50.720">
    <property type="entry name" value="NAD(P)-binding Rossmann-like Domain"/>
    <property type="match status" value="1"/>
</dbReference>
<dbReference type="PANTHER" id="PTHR12286:SF5">
    <property type="entry name" value="SACCHAROPINE DEHYDROGENASE-LIKE OXIDOREDUCTASE"/>
    <property type="match status" value="1"/>
</dbReference>
<evidence type="ECO:0000256" key="1">
    <source>
        <dbReference type="ARBA" id="ARBA00038048"/>
    </source>
</evidence>
<dbReference type="InterPro" id="IPR036291">
    <property type="entry name" value="NAD(P)-bd_dom_sf"/>
</dbReference>
<dbReference type="Pfam" id="PF03435">
    <property type="entry name" value="Sacchrp_dh_NADP"/>
    <property type="match status" value="1"/>
</dbReference>
<proteinExistence type="inferred from homology"/>
<dbReference type="OrthoDB" id="10268090at2759"/>
<accession>A0A6A5YQD0</accession>
<evidence type="ECO:0000313" key="3">
    <source>
        <dbReference type="EMBL" id="KAF2108617.1"/>
    </source>
</evidence>
<sequence>MISDPEFDILVLGATGYTGRICVEHLASNFPTNLKWAIAGRSASSLENLKDKLQSIDPDRSPPATIITQLEHDALHELVRRTRVVINGVGPYHRYSEVVVEACASAGTHYVDFSTETPWIAEMVHRYHDTAEESGAVIIHAASNSSSPPDLLAWLIASKIFQVSGKRTKAIVASGKLEMAGMQGGSAMTVLDSAQHYGVGWLLHPNNYCTVPNGIPRTQRSNYLGYTKDQNLGILTTSLVGVSNSAIVQRSAYLQPDLYSKDFVYSEYQPAPNKIAAIVTHLFMKFAILLLALPPIRALIRKLSYKPGTGPDWRQSAKTESVLIKAVGTGEDGTQVRGHFEWKGAIVHISAIAAAEAAGVLVHKAKNGDLVGKGGTLTPSFLGEELVERLKKQGCVFEVQAL</sequence>
<keyword evidence="4" id="KW-1185">Reference proteome</keyword>
<organism evidence="3 4">
    <name type="scientific">Lophiotrema nucula</name>
    <dbReference type="NCBI Taxonomy" id="690887"/>
    <lineage>
        <taxon>Eukaryota</taxon>
        <taxon>Fungi</taxon>
        <taxon>Dikarya</taxon>
        <taxon>Ascomycota</taxon>
        <taxon>Pezizomycotina</taxon>
        <taxon>Dothideomycetes</taxon>
        <taxon>Pleosporomycetidae</taxon>
        <taxon>Pleosporales</taxon>
        <taxon>Lophiotremataceae</taxon>
        <taxon>Lophiotrema</taxon>
    </lineage>
</organism>
<reference evidence="3" key="1">
    <citation type="journal article" date="2020" name="Stud. Mycol.">
        <title>101 Dothideomycetes genomes: a test case for predicting lifestyles and emergence of pathogens.</title>
        <authorList>
            <person name="Haridas S."/>
            <person name="Albert R."/>
            <person name="Binder M."/>
            <person name="Bloem J."/>
            <person name="Labutti K."/>
            <person name="Salamov A."/>
            <person name="Andreopoulos B."/>
            <person name="Baker S."/>
            <person name="Barry K."/>
            <person name="Bills G."/>
            <person name="Bluhm B."/>
            <person name="Cannon C."/>
            <person name="Castanera R."/>
            <person name="Culley D."/>
            <person name="Daum C."/>
            <person name="Ezra D."/>
            <person name="Gonzalez J."/>
            <person name="Henrissat B."/>
            <person name="Kuo A."/>
            <person name="Liang C."/>
            <person name="Lipzen A."/>
            <person name="Lutzoni F."/>
            <person name="Magnuson J."/>
            <person name="Mondo S."/>
            <person name="Nolan M."/>
            <person name="Ohm R."/>
            <person name="Pangilinan J."/>
            <person name="Park H.-J."/>
            <person name="Ramirez L."/>
            <person name="Alfaro M."/>
            <person name="Sun H."/>
            <person name="Tritt A."/>
            <person name="Yoshinaga Y."/>
            <person name="Zwiers L.-H."/>
            <person name="Turgeon B."/>
            <person name="Goodwin S."/>
            <person name="Spatafora J."/>
            <person name="Crous P."/>
            <person name="Grigoriev I."/>
        </authorList>
    </citation>
    <scope>NUCLEOTIDE SEQUENCE</scope>
    <source>
        <strain evidence="3">CBS 627.86</strain>
    </source>
</reference>
<protein>
    <submittedName>
        <fullName evidence="3">Saccharopine dehydrogenase-domain-containing protein</fullName>
    </submittedName>
</protein>
<feature type="domain" description="Saccharopine dehydrogenase NADP binding" evidence="2">
    <location>
        <begin position="9"/>
        <end position="139"/>
    </location>
</feature>
<name>A0A6A5YQD0_9PLEO</name>
<dbReference type="GO" id="GO:0005886">
    <property type="term" value="C:plasma membrane"/>
    <property type="evidence" value="ECO:0007669"/>
    <property type="project" value="TreeGrafter"/>
</dbReference>
<dbReference type="AlphaFoldDB" id="A0A6A5YQD0"/>
<dbReference type="InterPro" id="IPR005097">
    <property type="entry name" value="Sacchrp_dh_NADP-bd"/>
</dbReference>
<dbReference type="GO" id="GO:0005739">
    <property type="term" value="C:mitochondrion"/>
    <property type="evidence" value="ECO:0007669"/>
    <property type="project" value="TreeGrafter"/>
</dbReference>
<evidence type="ECO:0000313" key="4">
    <source>
        <dbReference type="Proteomes" id="UP000799770"/>
    </source>
</evidence>
<dbReference type="Proteomes" id="UP000799770">
    <property type="component" value="Unassembled WGS sequence"/>
</dbReference>
<dbReference type="GO" id="GO:0005811">
    <property type="term" value="C:lipid droplet"/>
    <property type="evidence" value="ECO:0007669"/>
    <property type="project" value="TreeGrafter"/>
</dbReference>
<comment type="similarity">
    <text evidence="1">Belongs to the saccharopine dehydrogenase family.</text>
</comment>
<dbReference type="EMBL" id="ML977346">
    <property type="protein sequence ID" value="KAF2108617.1"/>
    <property type="molecule type" value="Genomic_DNA"/>
</dbReference>
<gene>
    <name evidence="3" type="ORF">BDV96DRAFT_652559</name>
</gene>